<reference evidence="13" key="1">
    <citation type="submission" date="2021-01" db="EMBL/GenBank/DDBJ databases">
        <authorList>
            <person name="Kaushik A."/>
        </authorList>
    </citation>
    <scope>NUCLEOTIDE SEQUENCE</scope>
    <source>
        <strain evidence="13">AG5</strain>
    </source>
</reference>
<gene>
    <name evidence="13" type="ORF">RDB_LOCUS74642</name>
</gene>
<evidence type="ECO:0000256" key="11">
    <source>
        <dbReference type="ARBA" id="ARBA00023316"/>
    </source>
</evidence>
<keyword evidence="3" id="KW-1003">Cell membrane</keyword>
<dbReference type="PANTHER" id="PTHR46471:SF2">
    <property type="entry name" value="CHITIN DEACETYLASE-RELATED"/>
    <property type="match status" value="1"/>
</dbReference>
<dbReference type="CDD" id="cd10951">
    <property type="entry name" value="CE4_ClCDA_like"/>
    <property type="match status" value="1"/>
</dbReference>
<dbReference type="PROSITE" id="PS51677">
    <property type="entry name" value="NODB"/>
    <property type="match status" value="1"/>
</dbReference>
<keyword evidence="7" id="KW-0378">Hydrolase</keyword>
<comment type="subcellular location">
    <subcellularLocation>
        <location evidence="2">Cell membrane</location>
        <topology evidence="2">Lipid-anchor</topology>
        <topology evidence="2">GPI-anchor</topology>
    </subcellularLocation>
</comment>
<evidence type="ECO:0000256" key="5">
    <source>
        <dbReference type="ARBA" id="ARBA00022723"/>
    </source>
</evidence>
<dbReference type="GO" id="GO:0005975">
    <property type="term" value="P:carbohydrate metabolic process"/>
    <property type="evidence" value="ECO:0007669"/>
    <property type="project" value="InterPro"/>
</dbReference>
<evidence type="ECO:0000256" key="1">
    <source>
        <dbReference type="ARBA" id="ARBA00001941"/>
    </source>
</evidence>
<evidence type="ECO:0000259" key="12">
    <source>
        <dbReference type="PROSITE" id="PS51677"/>
    </source>
</evidence>
<evidence type="ECO:0000313" key="14">
    <source>
        <dbReference type="Proteomes" id="UP000663827"/>
    </source>
</evidence>
<evidence type="ECO:0000256" key="3">
    <source>
        <dbReference type="ARBA" id="ARBA00022475"/>
    </source>
</evidence>
<dbReference type="EMBL" id="CAJNJQ010001503">
    <property type="protein sequence ID" value="CAE7140519.1"/>
    <property type="molecule type" value="Genomic_DNA"/>
</dbReference>
<dbReference type="Pfam" id="PF01522">
    <property type="entry name" value="Polysacc_deac_1"/>
    <property type="match status" value="1"/>
</dbReference>
<dbReference type="Gene3D" id="3.20.20.370">
    <property type="entry name" value="Glycoside hydrolase/deacetylase"/>
    <property type="match status" value="1"/>
</dbReference>
<dbReference type="Proteomes" id="UP000663827">
    <property type="component" value="Unassembled WGS sequence"/>
</dbReference>
<protein>
    <recommendedName>
        <fullName evidence="12">NodB homology domain-containing protein</fullName>
    </recommendedName>
</protein>
<sequence>MLWRDTYLGPAKPIAEIDPPHTEAGRTGRLWLVPRNRSYEYDHRSPDEYITRPGNVQKVPSVLLSHSLSVSHLELGLSPLLSNLDMPFSIARIAALATVLYGAIQASAAPVEAPRFSPRAGTNLVTKCSVPNTVALTFDDGPYTWTRNLVDLLDENDAKGTFFFNGNNFGCIYDQAHADRVKYVYDKGHQVASHTWGHERLSTLSGDALLSEFNRTDDAIKKITGAVPAFMRPPFGDYDDEVLQAAASRGQIVAIWDFDSGDASGTSATESKNQYSELIMSSPGSILTLNHETQAATIDDVIPYAIQQIKAKGYKMVTVAECLGESPYQSTGRPSARDSSWKC</sequence>
<dbReference type="InterPro" id="IPR002509">
    <property type="entry name" value="NODB_dom"/>
</dbReference>
<dbReference type="SUPFAM" id="SSF88713">
    <property type="entry name" value="Glycoside hydrolase/deacetylase"/>
    <property type="match status" value="1"/>
</dbReference>
<keyword evidence="11" id="KW-0961">Cell wall biogenesis/degradation</keyword>
<feature type="domain" description="NodB homology" evidence="12">
    <location>
        <begin position="132"/>
        <end position="317"/>
    </location>
</feature>
<dbReference type="GO" id="GO:0098552">
    <property type="term" value="C:side of membrane"/>
    <property type="evidence" value="ECO:0007669"/>
    <property type="project" value="UniProtKB-KW"/>
</dbReference>
<evidence type="ECO:0000256" key="2">
    <source>
        <dbReference type="ARBA" id="ARBA00004609"/>
    </source>
</evidence>
<evidence type="ECO:0000256" key="7">
    <source>
        <dbReference type="ARBA" id="ARBA00022801"/>
    </source>
</evidence>
<keyword evidence="5" id="KW-0479">Metal-binding</keyword>
<evidence type="ECO:0000256" key="8">
    <source>
        <dbReference type="ARBA" id="ARBA00023136"/>
    </source>
</evidence>
<evidence type="ECO:0000256" key="4">
    <source>
        <dbReference type="ARBA" id="ARBA00022622"/>
    </source>
</evidence>
<keyword evidence="4" id="KW-0336">GPI-anchor</keyword>
<keyword evidence="6" id="KW-0732">Signal</keyword>
<comment type="caution">
    <text evidence="13">The sequence shown here is derived from an EMBL/GenBank/DDBJ whole genome shotgun (WGS) entry which is preliminary data.</text>
</comment>
<organism evidence="13 14">
    <name type="scientific">Rhizoctonia solani</name>
    <dbReference type="NCBI Taxonomy" id="456999"/>
    <lineage>
        <taxon>Eukaryota</taxon>
        <taxon>Fungi</taxon>
        <taxon>Dikarya</taxon>
        <taxon>Basidiomycota</taxon>
        <taxon>Agaricomycotina</taxon>
        <taxon>Agaricomycetes</taxon>
        <taxon>Cantharellales</taxon>
        <taxon>Ceratobasidiaceae</taxon>
        <taxon>Rhizoctonia</taxon>
    </lineage>
</organism>
<keyword evidence="4" id="KW-0325">Glycoprotein</keyword>
<keyword evidence="9" id="KW-0119">Carbohydrate metabolism</keyword>
<proteinExistence type="predicted"/>
<evidence type="ECO:0000256" key="6">
    <source>
        <dbReference type="ARBA" id="ARBA00022729"/>
    </source>
</evidence>
<evidence type="ECO:0000313" key="13">
    <source>
        <dbReference type="EMBL" id="CAE7140519.1"/>
    </source>
</evidence>
<dbReference type="InterPro" id="IPR011330">
    <property type="entry name" value="Glyco_hydro/deAcase_b/a-brl"/>
</dbReference>
<dbReference type="GO" id="GO:0016810">
    <property type="term" value="F:hydrolase activity, acting on carbon-nitrogen (but not peptide) bonds"/>
    <property type="evidence" value="ECO:0007669"/>
    <property type="project" value="InterPro"/>
</dbReference>
<dbReference type="GO" id="GO:0046872">
    <property type="term" value="F:metal ion binding"/>
    <property type="evidence" value="ECO:0007669"/>
    <property type="project" value="UniProtKB-KW"/>
</dbReference>
<keyword evidence="8" id="KW-0472">Membrane</keyword>
<name>A0A8H3DZU3_9AGAM</name>
<dbReference type="AlphaFoldDB" id="A0A8H3DZU3"/>
<dbReference type="GO" id="GO:0005886">
    <property type="term" value="C:plasma membrane"/>
    <property type="evidence" value="ECO:0007669"/>
    <property type="project" value="UniProtKB-SubCell"/>
</dbReference>
<evidence type="ECO:0000256" key="10">
    <source>
        <dbReference type="ARBA" id="ARBA00023288"/>
    </source>
</evidence>
<dbReference type="GO" id="GO:0071555">
    <property type="term" value="P:cell wall organization"/>
    <property type="evidence" value="ECO:0007669"/>
    <property type="project" value="UniProtKB-KW"/>
</dbReference>
<comment type="cofactor">
    <cofactor evidence="1">
        <name>Co(2+)</name>
        <dbReference type="ChEBI" id="CHEBI:48828"/>
    </cofactor>
</comment>
<accession>A0A8H3DZU3</accession>
<keyword evidence="10" id="KW-0449">Lipoprotein</keyword>
<dbReference type="PANTHER" id="PTHR46471">
    <property type="entry name" value="CHITIN DEACETYLASE"/>
    <property type="match status" value="1"/>
</dbReference>
<evidence type="ECO:0000256" key="9">
    <source>
        <dbReference type="ARBA" id="ARBA00023277"/>
    </source>
</evidence>